<gene>
    <name evidence="2" type="ORF">FA13DRAFT_1794759</name>
</gene>
<dbReference type="OrthoDB" id="3053855at2759"/>
<feature type="compositionally biased region" description="Acidic residues" evidence="1">
    <location>
        <begin position="942"/>
        <end position="952"/>
    </location>
</feature>
<comment type="caution">
    <text evidence="2">The sequence shown here is derived from an EMBL/GenBank/DDBJ whole genome shotgun (WGS) entry which is preliminary data.</text>
</comment>
<keyword evidence="3" id="KW-1185">Reference proteome</keyword>
<accession>A0A4Y7T0F5</accession>
<name>A0A4Y7T0F5_COPMI</name>
<protein>
    <submittedName>
        <fullName evidence="2">Uncharacterized protein</fullName>
    </submittedName>
</protein>
<feature type="region of interest" description="Disordered" evidence="1">
    <location>
        <begin position="1"/>
        <end position="32"/>
    </location>
</feature>
<proteinExistence type="predicted"/>
<feature type="region of interest" description="Disordered" evidence="1">
    <location>
        <begin position="928"/>
        <end position="1100"/>
    </location>
</feature>
<evidence type="ECO:0000256" key="1">
    <source>
        <dbReference type="SAM" id="MobiDB-lite"/>
    </source>
</evidence>
<organism evidence="2 3">
    <name type="scientific">Coprinellus micaceus</name>
    <name type="common">Glistening ink-cap mushroom</name>
    <name type="synonym">Coprinus micaceus</name>
    <dbReference type="NCBI Taxonomy" id="71717"/>
    <lineage>
        <taxon>Eukaryota</taxon>
        <taxon>Fungi</taxon>
        <taxon>Dikarya</taxon>
        <taxon>Basidiomycota</taxon>
        <taxon>Agaricomycotina</taxon>
        <taxon>Agaricomycetes</taxon>
        <taxon>Agaricomycetidae</taxon>
        <taxon>Agaricales</taxon>
        <taxon>Agaricineae</taxon>
        <taxon>Psathyrellaceae</taxon>
        <taxon>Coprinellus</taxon>
    </lineage>
</organism>
<dbReference type="EMBL" id="QPFP01000039">
    <property type="protein sequence ID" value="TEB27626.1"/>
    <property type="molecule type" value="Genomic_DNA"/>
</dbReference>
<dbReference type="AlphaFoldDB" id="A0A4Y7T0F5"/>
<feature type="compositionally biased region" description="Polar residues" evidence="1">
    <location>
        <begin position="1"/>
        <end position="22"/>
    </location>
</feature>
<reference evidence="2 3" key="1">
    <citation type="journal article" date="2019" name="Nat. Ecol. Evol.">
        <title>Megaphylogeny resolves global patterns of mushroom evolution.</title>
        <authorList>
            <person name="Varga T."/>
            <person name="Krizsan K."/>
            <person name="Foldi C."/>
            <person name="Dima B."/>
            <person name="Sanchez-Garcia M."/>
            <person name="Sanchez-Ramirez S."/>
            <person name="Szollosi G.J."/>
            <person name="Szarkandi J.G."/>
            <person name="Papp V."/>
            <person name="Albert L."/>
            <person name="Andreopoulos W."/>
            <person name="Angelini C."/>
            <person name="Antonin V."/>
            <person name="Barry K.W."/>
            <person name="Bougher N.L."/>
            <person name="Buchanan P."/>
            <person name="Buyck B."/>
            <person name="Bense V."/>
            <person name="Catcheside P."/>
            <person name="Chovatia M."/>
            <person name="Cooper J."/>
            <person name="Damon W."/>
            <person name="Desjardin D."/>
            <person name="Finy P."/>
            <person name="Geml J."/>
            <person name="Haridas S."/>
            <person name="Hughes K."/>
            <person name="Justo A."/>
            <person name="Karasinski D."/>
            <person name="Kautmanova I."/>
            <person name="Kiss B."/>
            <person name="Kocsube S."/>
            <person name="Kotiranta H."/>
            <person name="LaButti K.M."/>
            <person name="Lechner B.E."/>
            <person name="Liimatainen K."/>
            <person name="Lipzen A."/>
            <person name="Lukacs Z."/>
            <person name="Mihaltcheva S."/>
            <person name="Morgado L.N."/>
            <person name="Niskanen T."/>
            <person name="Noordeloos M.E."/>
            <person name="Ohm R.A."/>
            <person name="Ortiz-Santana B."/>
            <person name="Ovrebo C."/>
            <person name="Racz N."/>
            <person name="Riley R."/>
            <person name="Savchenko A."/>
            <person name="Shiryaev A."/>
            <person name="Soop K."/>
            <person name="Spirin V."/>
            <person name="Szebenyi C."/>
            <person name="Tomsovsky M."/>
            <person name="Tulloss R.E."/>
            <person name="Uehling J."/>
            <person name="Grigoriev I.V."/>
            <person name="Vagvolgyi C."/>
            <person name="Papp T."/>
            <person name="Martin F.M."/>
            <person name="Miettinen O."/>
            <person name="Hibbett D.S."/>
            <person name="Nagy L.G."/>
        </authorList>
    </citation>
    <scope>NUCLEOTIDE SEQUENCE [LARGE SCALE GENOMIC DNA]</scope>
    <source>
        <strain evidence="2 3">FP101781</strain>
    </source>
</reference>
<dbReference type="Proteomes" id="UP000298030">
    <property type="component" value="Unassembled WGS sequence"/>
</dbReference>
<feature type="compositionally biased region" description="Acidic residues" evidence="1">
    <location>
        <begin position="1032"/>
        <end position="1050"/>
    </location>
</feature>
<sequence>MSTQNTPSTSNNAPRSGVTVTTRVGPLPPHKLKERESRIQALANQATQEDNVVQLTASKHKKKPLPHPITDGAPPPEYWKASLGYGETKVVFPPAGYPPIVSHPNQRAQSKANLAAFRKLGGVDGSGLQRTVENALIVLVSKAMIDLTSLTKDPSGPIQKVRFNPGVEGKLILVDGYHRKLVAQEYMESFIQTEADLRLELQEAPEDKKGEIEANLALVQKTIDENGYWVIHYLCEETMQTLPKAQTALFEVTVGQNNKHKALANTPEETWRITFTGLASAKSVEDIEGIKQAATGVSSGGAKKDFAKLFKKGYEQVAFYQELYTVPAFPKILSFTVQTALDLQRTGWAFFSAILKPSWLVAKYMCSTLPLPPPSDSNITWTLARTLEQEEDGIKVSAVVLQDLVNCAAGRFYQHLRGVFNHFGTTSTIWAKAYKEYFSSLHAHLKATFQRKRPTLSPTDRTAYQLLLKKLPILYGSTRAACGPGLVPNLDGDVPIICPWFCTSLQDAVAEMEHPINLISTMLSPGMKVVADSMSSRGLASLHYSSLDGAIPTTLRYQLYYGCDSLVDEDGQPAPNHAYKTSTPWEMMDYTRRNKTGQYWYLKAWGDILAIFFRFRISIMLPLLTPIQTLYAKCPWGPKKVTLPKDITKLHSQVQQHFLNQFMPLWESEIQVDNNTARSSRLLVKPGPLAQASLSKLTLENHKKLGQAISKALGCIPWNVMHSRNKKENWKKLLQDLCVEHQWKHEVDQYLEDEEGLSHVFFCMFKAIRGNSGFKHFRTWFALPTESSFIPPNHTPNCISNNKFTHLKTGKKLQVDKAFNTLVKTLIQEHVGGVSVPGKAKKGKTGKGTTMLDPRIVAAGKEMLEVVYSVMEEDWDITEALGDEDYEAPVLRSTDFKQVHQRSDSAVDWKEASLGEVQKHRSRTICKKTLNGDDQDPLLVYSEDDDDEEDGDGVASGEEAREGPVAQGEDSDMEEEVGSAGKGMDQAPEEEEQEQRQRQTGEGDLTLSQVLLLQEEEEDMMVSQPKDKGREEDQDEDLDRDAEGEDDDGQAMDVMQSPPWPSNQSEEDWDMQEQMDQAEMFDNGLGDLEEDSQSQGSVLDPKDLEDWALGKRARDQAQIDLDIDEEEVLAGDYGPISKRAKIN</sequence>
<evidence type="ECO:0000313" key="3">
    <source>
        <dbReference type="Proteomes" id="UP000298030"/>
    </source>
</evidence>
<evidence type="ECO:0000313" key="2">
    <source>
        <dbReference type="EMBL" id="TEB27626.1"/>
    </source>
</evidence>